<sequence>MSLQSFLEDISSTAPVDYDPERDDVEVKGTDSGVEDDEEVGNVRQHYVNVGRGTIRTQAGIELDQRTYAGKRVSRKDMFDDEQEEDEDDESEDEGDDNDAENGVVSEELESDEIQGDSEDDEEAEEDIGEEEDDDDDDNHSDEDDDEEEDEEGEDDDDEEDDEEPAGRDGRSEARLAKELEQLEVEEKKLIKTMSASAKSDVEKGHHVRAQITLWDGLLDSRIRIQRAVSVANRFPQPDIYSAFHSVSEETQTSVAETSEELVSLVDDLLDLRTALISQNSHILPSYSAGALPSASSKHLSIPPFDEASGLSTSLKRKRDHGDPSALLETVWADIRPLDTQFKAYRDQTIDKWNSKVQVAAGIPLQKKFKAINQTVVSQINQILSDKPRLIKRSQLRRSDHLPLGQSAPATALGDDIGDVQTDDAHLANYDEEIFDDGDYYQQLLKELIESRITDSDDAILNGLKWAHFKSMKNKDKKKKRVDTKASKGRKVRFHVHDKLQNYMAPEPRGTWHDSMIDELFAGLLGQNADSAAMDVTAIPEDPAADGFRII</sequence>
<evidence type="ECO:0000256" key="3">
    <source>
        <dbReference type="SAM" id="MobiDB-lite"/>
    </source>
</evidence>
<dbReference type="Pfam" id="PF08164">
    <property type="entry name" value="TRAUB"/>
    <property type="match status" value="1"/>
</dbReference>
<name>A0A507E3W9_9FUNG</name>
<evidence type="ECO:0000259" key="5">
    <source>
        <dbReference type="Pfam" id="PF13339"/>
    </source>
</evidence>
<dbReference type="Proteomes" id="UP000318582">
    <property type="component" value="Unassembled WGS sequence"/>
</dbReference>
<dbReference type="PANTHER" id="PTHR15565:SF0">
    <property type="entry name" value="PROTEIN AATF"/>
    <property type="match status" value="1"/>
</dbReference>
<dbReference type="AlphaFoldDB" id="A0A507E3W9"/>
<feature type="domain" description="AATF leucine zipper-containing" evidence="5">
    <location>
        <begin position="201"/>
        <end position="356"/>
    </location>
</feature>
<feature type="region of interest" description="Disordered" evidence="3">
    <location>
        <begin position="59"/>
        <end position="174"/>
    </location>
</feature>
<reference evidence="6 7" key="1">
    <citation type="journal article" date="2019" name="Sci. Rep.">
        <title>Comparative genomics of chytrid fungi reveal insights into the obligate biotrophic and pathogenic lifestyle of Synchytrium endobioticum.</title>
        <authorList>
            <person name="van de Vossenberg B.T.L.H."/>
            <person name="Warris S."/>
            <person name="Nguyen H.D.T."/>
            <person name="van Gent-Pelzer M.P.E."/>
            <person name="Joly D.L."/>
            <person name="van de Geest H.C."/>
            <person name="Bonants P.J.M."/>
            <person name="Smith D.S."/>
            <person name="Levesque C.A."/>
            <person name="van der Lee T.A.J."/>
        </authorList>
    </citation>
    <scope>NUCLEOTIDE SEQUENCE [LARGE SCALE GENOMIC DNA]</scope>
    <source>
        <strain evidence="6 7">CBS 809.83</strain>
    </source>
</reference>
<comment type="caution">
    <text evidence="6">The sequence shown here is derived from an EMBL/GenBank/DDBJ whole genome shotgun (WGS) entry which is preliminary data.</text>
</comment>
<dbReference type="InterPro" id="IPR012617">
    <property type="entry name" value="AATF_C"/>
</dbReference>
<accession>A0A507E3W9</accession>
<organism evidence="6 7">
    <name type="scientific">Powellomyces hirtus</name>
    <dbReference type="NCBI Taxonomy" id="109895"/>
    <lineage>
        <taxon>Eukaryota</taxon>
        <taxon>Fungi</taxon>
        <taxon>Fungi incertae sedis</taxon>
        <taxon>Chytridiomycota</taxon>
        <taxon>Chytridiomycota incertae sedis</taxon>
        <taxon>Chytridiomycetes</taxon>
        <taxon>Spizellomycetales</taxon>
        <taxon>Powellomycetaceae</taxon>
        <taxon>Powellomyces</taxon>
    </lineage>
</organism>
<feature type="compositionally biased region" description="Polar residues" evidence="3">
    <location>
        <begin position="1"/>
        <end position="14"/>
    </location>
</feature>
<dbReference type="InterPro" id="IPR025160">
    <property type="entry name" value="AATF"/>
</dbReference>
<evidence type="ECO:0000313" key="6">
    <source>
        <dbReference type="EMBL" id="TPX58526.1"/>
    </source>
</evidence>
<feature type="compositionally biased region" description="Acidic residues" evidence="3">
    <location>
        <begin position="79"/>
        <end position="100"/>
    </location>
</feature>
<dbReference type="STRING" id="109895.A0A507E3W9"/>
<feature type="domain" description="Apoptosis-antagonizing transcription factor C-terminal" evidence="4">
    <location>
        <begin position="441"/>
        <end position="525"/>
    </location>
</feature>
<proteinExistence type="inferred from homology"/>
<feature type="region of interest" description="Disordered" evidence="3">
    <location>
        <begin position="1"/>
        <end position="42"/>
    </location>
</feature>
<protein>
    <recommendedName>
        <fullName evidence="2">Protein BFR2</fullName>
    </recommendedName>
</protein>
<dbReference type="GO" id="GO:0005730">
    <property type="term" value="C:nucleolus"/>
    <property type="evidence" value="ECO:0007669"/>
    <property type="project" value="TreeGrafter"/>
</dbReference>
<gene>
    <name evidence="6" type="ORF">PhCBS80983_g03066</name>
</gene>
<comment type="similarity">
    <text evidence="1">Belongs to the AATF family.</text>
</comment>
<evidence type="ECO:0000256" key="2">
    <source>
        <dbReference type="ARBA" id="ARBA00013850"/>
    </source>
</evidence>
<dbReference type="InterPro" id="IPR039223">
    <property type="entry name" value="AATF/Bfr2"/>
</dbReference>
<evidence type="ECO:0000259" key="4">
    <source>
        <dbReference type="Pfam" id="PF08164"/>
    </source>
</evidence>
<dbReference type="EMBL" id="QEAQ01000035">
    <property type="protein sequence ID" value="TPX58526.1"/>
    <property type="molecule type" value="Genomic_DNA"/>
</dbReference>
<keyword evidence="7" id="KW-1185">Reference proteome</keyword>
<evidence type="ECO:0000256" key="1">
    <source>
        <dbReference type="ARBA" id="ARBA00008966"/>
    </source>
</evidence>
<dbReference type="Pfam" id="PF13339">
    <property type="entry name" value="AATF-Che1"/>
    <property type="match status" value="1"/>
</dbReference>
<feature type="compositionally biased region" description="Acidic residues" evidence="3">
    <location>
        <begin position="107"/>
        <end position="164"/>
    </location>
</feature>
<evidence type="ECO:0000313" key="7">
    <source>
        <dbReference type="Proteomes" id="UP000318582"/>
    </source>
</evidence>
<dbReference type="PANTHER" id="PTHR15565">
    <property type="entry name" value="AATF PROTEIN APOPTOSIS ANTAGONIZING TRANSCRIPTION FACTOR"/>
    <property type="match status" value="1"/>
</dbReference>
<dbReference type="GO" id="GO:0000462">
    <property type="term" value="P:maturation of SSU-rRNA from tricistronic rRNA transcript (SSU-rRNA, 5.8S rRNA, LSU-rRNA)"/>
    <property type="evidence" value="ECO:0007669"/>
    <property type="project" value="TreeGrafter"/>
</dbReference>
<feature type="compositionally biased region" description="Basic and acidic residues" evidence="3">
    <location>
        <begin position="165"/>
        <end position="174"/>
    </location>
</feature>